<protein>
    <recommendedName>
        <fullName evidence="3">PiggyBac transposable element-derived protein domain-containing protein</fullName>
    </recommendedName>
</protein>
<accession>A0A0E9Q702</accession>
<proteinExistence type="predicted"/>
<reference evidence="2" key="1">
    <citation type="submission" date="2014-11" db="EMBL/GenBank/DDBJ databases">
        <authorList>
            <person name="Amaro Gonzalez C."/>
        </authorList>
    </citation>
    <scope>NUCLEOTIDE SEQUENCE</scope>
</reference>
<name>A0A0E9Q702_ANGAN</name>
<sequence>MRGVGLCDRMISSYQMSSQTRKWTVCTMLHFVDLSVTNSWIQYCADSHANGRARKETIQYLDFKLLLAEEMITQAQSGESHQIDEVMSSDDEEIYSSK</sequence>
<dbReference type="PANTHER" id="PTHR47272">
    <property type="entry name" value="DDE_TNP_1_7 DOMAIN-CONTAINING PROTEIN"/>
    <property type="match status" value="1"/>
</dbReference>
<dbReference type="PANTHER" id="PTHR47272:SF2">
    <property type="entry name" value="PIGGYBAC TRANSPOSABLE ELEMENT-DERIVED PROTEIN 3-LIKE"/>
    <property type="match status" value="1"/>
</dbReference>
<evidence type="ECO:0000313" key="2">
    <source>
        <dbReference type="EMBL" id="JAH12524.1"/>
    </source>
</evidence>
<dbReference type="AlphaFoldDB" id="A0A0E9Q702"/>
<dbReference type="EMBL" id="GBXM01096053">
    <property type="protein sequence ID" value="JAH12524.1"/>
    <property type="molecule type" value="Transcribed_RNA"/>
</dbReference>
<evidence type="ECO:0008006" key="3">
    <source>
        <dbReference type="Google" id="ProtNLM"/>
    </source>
</evidence>
<evidence type="ECO:0000256" key="1">
    <source>
        <dbReference type="SAM" id="MobiDB-lite"/>
    </source>
</evidence>
<reference evidence="2" key="2">
    <citation type="journal article" date="2015" name="Fish Shellfish Immunol.">
        <title>Early steps in the European eel (Anguilla anguilla)-Vibrio vulnificus interaction in the gills: Role of the RtxA13 toxin.</title>
        <authorList>
            <person name="Callol A."/>
            <person name="Pajuelo D."/>
            <person name="Ebbesson L."/>
            <person name="Teles M."/>
            <person name="MacKenzie S."/>
            <person name="Amaro C."/>
        </authorList>
    </citation>
    <scope>NUCLEOTIDE SEQUENCE</scope>
</reference>
<feature type="compositionally biased region" description="Acidic residues" evidence="1">
    <location>
        <begin position="87"/>
        <end position="98"/>
    </location>
</feature>
<organism evidence="2">
    <name type="scientific">Anguilla anguilla</name>
    <name type="common">European freshwater eel</name>
    <name type="synonym">Muraena anguilla</name>
    <dbReference type="NCBI Taxonomy" id="7936"/>
    <lineage>
        <taxon>Eukaryota</taxon>
        <taxon>Metazoa</taxon>
        <taxon>Chordata</taxon>
        <taxon>Craniata</taxon>
        <taxon>Vertebrata</taxon>
        <taxon>Euteleostomi</taxon>
        <taxon>Actinopterygii</taxon>
        <taxon>Neopterygii</taxon>
        <taxon>Teleostei</taxon>
        <taxon>Anguilliformes</taxon>
        <taxon>Anguillidae</taxon>
        <taxon>Anguilla</taxon>
    </lineage>
</organism>
<feature type="region of interest" description="Disordered" evidence="1">
    <location>
        <begin position="77"/>
        <end position="98"/>
    </location>
</feature>